<evidence type="ECO:0000313" key="3">
    <source>
        <dbReference type="EMBL" id="QDS98734.1"/>
    </source>
</evidence>
<dbReference type="InterPro" id="IPR012902">
    <property type="entry name" value="N_methyl_site"/>
</dbReference>
<dbReference type="Pfam" id="PF07963">
    <property type="entry name" value="N_methyl"/>
    <property type="match status" value="1"/>
</dbReference>
<dbReference type="PANTHER" id="PTHR30093:SF2">
    <property type="entry name" value="TYPE II SECRETION SYSTEM PROTEIN H"/>
    <property type="match status" value="1"/>
</dbReference>
<organism evidence="3 4">
    <name type="scientific">Adhaeretor mobilis</name>
    <dbReference type="NCBI Taxonomy" id="1930276"/>
    <lineage>
        <taxon>Bacteria</taxon>
        <taxon>Pseudomonadati</taxon>
        <taxon>Planctomycetota</taxon>
        <taxon>Planctomycetia</taxon>
        <taxon>Pirellulales</taxon>
        <taxon>Lacipirellulaceae</taxon>
        <taxon>Adhaeretor</taxon>
    </lineage>
</organism>
<gene>
    <name evidence="3" type="ORF">HG15A2_20170</name>
</gene>
<name>A0A517MV21_9BACT</name>
<keyword evidence="1" id="KW-1133">Transmembrane helix</keyword>
<accession>A0A517MV21</accession>
<dbReference type="PANTHER" id="PTHR30093">
    <property type="entry name" value="GENERAL SECRETION PATHWAY PROTEIN G"/>
    <property type="match status" value="1"/>
</dbReference>
<dbReference type="EMBL" id="CP036263">
    <property type="protein sequence ID" value="QDS98734.1"/>
    <property type="molecule type" value="Genomic_DNA"/>
</dbReference>
<reference evidence="3 4" key="1">
    <citation type="submission" date="2019-02" db="EMBL/GenBank/DDBJ databases">
        <title>Deep-cultivation of Planctomycetes and their phenomic and genomic characterization uncovers novel biology.</title>
        <authorList>
            <person name="Wiegand S."/>
            <person name="Jogler M."/>
            <person name="Boedeker C."/>
            <person name="Pinto D."/>
            <person name="Vollmers J."/>
            <person name="Rivas-Marin E."/>
            <person name="Kohn T."/>
            <person name="Peeters S.H."/>
            <person name="Heuer A."/>
            <person name="Rast P."/>
            <person name="Oberbeckmann S."/>
            <person name="Bunk B."/>
            <person name="Jeske O."/>
            <person name="Meyerdierks A."/>
            <person name="Storesund J.E."/>
            <person name="Kallscheuer N."/>
            <person name="Luecker S."/>
            <person name="Lage O.M."/>
            <person name="Pohl T."/>
            <person name="Merkel B.J."/>
            <person name="Hornburger P."/>
            <person name="Mueller R.-W."/>
            <person name="Bruemmer F."/>
            <person name="Labrenz M."/>
            <person name="Spormann A.M."/>
            <person name="Op den Camp H."/>
            <person name="Overmann J."/>
            <person name="Amann R."/>
            <person name="Jetten M.S.M."/>
            <person name="Mascher T."/>
            <person name="Medema M.H."/>
            <person name="Devos D.P."/>
            <person name="Kaster A.-K."/>
            <person name="Ovreas L."/>
            <person name="Rohde M."/>
            <person name="Galperin M.Y."/>
            <person name="Jogler C."/>
        </authorList>
    </citation>
    <scope>NUCLEOTIDE SEQUENCE [LARGE SCALE GENOMIC DNA]</scope>
    <source>
        <strain evidence="3 4">HG15A2</strain>
    </source>
</reference>
<dbReference type="NCBIfam" id="TIGR02532">
    <property type="entry name" value="IV_pilin_GFxxxE"/>
    <property type="match status" value="1"/>
</dbReference>
<dbReference type="OrthoDB" id="256066at2"/>
<evidence type="ECO:0000259" key="2">
    <source>
        <dbReference type="Pfam" id="PF07596"/>
    </source>
</evidence>
<keyword evidence="1" id="KW-0472">Membrane</keyword>
<dbReference type="Proteomes" id="UP000319852">
    <property type="component" value="Chromosome"/>
</dbReference>
<feature type="domain" description="DUF1559" evidence="2">
    <location>
        <begin position="49"/>
        <end position="105"/>
    </location>
</feature>
<keyword evidence="4" id="KW-1185">Reference proteome</keyword>
<dbReference type="InterPro" id="IPR011453">
    <property type="entry name" value="DUF1559"/>
</dbReference>
<evidence type="ECO:0000256" key="1">
    <source>
        <dbReference type="SAM" id="Phobius"/>
    </source>
</evidence>
<proteinExistence type="predicted"/>
<dbReference type="Gene3D" id="3.30.700.10">
    <property type="entry name" value="Glycoprotein, Type 4 Pilin"/>
    <property type="match status" value="1"/>
</dbReference>
<evidence type="ECO:0000313" key="4">
    <source>
        <dbReference type="Proteomes" id="UP000319852"/>
    </source>
</evidence>
<protein>
    <recommendedName>
        <fullName evidence="2">DUF1559 domain-containing protein</fullName>
    </recommendedName>
</protein>
<dbReference type="KEGG" id="amob:HG15A2_20170"/>
<dbReference type="Pfam" id="PF07596">
    <property type="entry name" value="SBP_bac_10"/>
    <property type="match status" value="1"/>
</dbReference>
<dbReference type="AlphaFoldDB" id="A0A517MV21"/>
<feature type="transmembrane region" description="Helical" evidence="1">
    <location>
        <begin position="27"/>
        <end position="48"/>
    </location>
</feature>
<dbReference type="InterPro" id="IPR045584">
    <property type="entry name" value="Pilin-like"/>
</dbReference>
<dbReference type="SUPFAM" id="SSF54523">
    <property type="entry name" value="Pili subunits"/>
    <property type="match status" value="1"/>
</dbReference>
<keyword evidence="1" id="KW-0812">Transmembrane</keyword>
<sequence length="260" mass="28128">MLTPSARCCSVPGCAGVKNSSRAAFTLVELLVVIAIIGVLIGLLLPAVQAARAAARRAQCANGMRQIGLAIHQYAGVHSGDFPLTTHQHQRSESWIYTLAPWLENVDEMRFCPEDIELQEKAKTPNFPGSSYAMNGYLAEPEPPVTLPNGVVIDPSEGFIRSLYDLPSTHTTMVMFEVTGLIAATTFDHVESDKWFSESNLSNNGTANAVFKAVKAEVAVNRHQGTTANYLYADGHVRAIPSDEIADWCVAGNNFAIPPQ</sequence>